<dbReference type="EMBL" id="KN824310">
    <property type="protein sequence ID" value="KIM25944.1"/>
    <property type="molecule type" value="Genomic_DNA"/>
</dbReference>
<evidence type="ECO:0000256" key="2">
    <source>
        <dbReference type="SAM" id="Phobius"/>
    </source>
</evidence>
<sequence length="195" mass="20802">MTTPTDETSPSLEEGNNNNAIRINVNVNQRLFILPAFGAFTGLSLGLLRGSRDAKLQFLAENVHKQPRTVRGWYFYNKTKNYRMMLGGLRTGGRDAVKIGALGFVWAGIEEAVLHTSSELEPGKEFIAGLGTATAFSVVTRLGAKAGRRAVILGGAIGGMMSLLRIAQNRLEESVKKAKKEGGGGRGAEEIGGAP</sequence>
<name>A0A0C3B161_SERVB</name>
<evidence type="ECO:0000313" key="3">
    <source>
        <dbReference type="EMBL" id="KIM25944.1"/>
    </source>
</evidence>
<evidence type="ECO:0000313" key="4">
    <source>
        <dbReference type="Proteomes" id="UP000054097"/>
    </source>
</evidence>
<keyword evidence="4" id="KW-1185">Reference proteome</keyword>
<dbReference type="OrthoDB" id="5584028at2759"/>
<keyword evidence="2" id="KW-1133">Transmembrane helix</keyword>
<evidence type="ECO:0000256" key="1">
    <source>
        <dbReference type="SAM" id="MobiDB-lite"/>
    </source>
</evidence>
<evidence type="ECO:0008006" key="5">
    <source>
        <dbReference type="Google" id="ProtNLM"/>
    </source>
</evidence>
<feature type="region of interest" description="Disordered" evidence="1">
    <location>
        <begin position="175"/>
        <end position="195"/>
    </location>
</feature>
<reference evidence="3 4" key="1">
    <citation type="submission" date="2014-04" db="EMBL/GenBank/DDBJ databases">
        <authorList>
            <consortium name="DOE Joint Genome Institute"/>
            <person name="Kuo A."/>
            <person name="Zuccaro A."/>
            <person name="Kohler A."/>
            <person name="Nagy L.G."/>
            <person name="Floudas D."/>
            <person name="Copeland A."/>
            <person name="Barry K.W."/>
            <person name="Cichocki N."/>
            <person name="Veneault-Fourrey C."/>
            <person name="LaButti K."/>
            <person name="Lindquist E.A."/>
            <person name="Lipzen A."/>
            <person name="Lundell T."/>
            <person name="Morin E."/>
            <person name="Murat C."/>
            <person name="Sun H."/>
            <person name="Tunlid A."/>
            <person name="Henrissat B."/>
            <person name="Grigoriev I.V."/>
            <person name="Hibbett D.S."/>
            <person name="Martin F."/>
            <person name="Nordberg H.P."/>
            <person name="Cantor M.N."/>
            <person name="Hua S.X."/>
        </authorList>
    </citation>
    <scope>NUCLEOTIDE SEQUENCE [LARGE SCALE GENOMIC DNA]</scope>
    <source>
        <strain evidence="3 4">MAFF 305830</strain>
    </source>
</reference>
<dbReference type="AlphaFoldDB" id="A0A0C3B161"/>
<organism evidence="3 4">
    <name type="scientific">Serendipita vermifera MAFF 305830</name>
    <dbReference type="NCBI Taxonomy" id="933852"/>
    <lineage>
        <taxon>Eukaryota</taxon>
        <taxon>Fungi</taxon>
        <taxon>Dikarya</taxon>
        <taxon>Basidiomycota</taxon>
        <taxon>Agaricomycotina</taxon>
        <taxon>Agaricomycetes</taxon>
        <taxon>Sebacinales</taxon>
        <taxon>Serendipitaceae</taxon>
        <taxon>Serendipita</taxon>
    </lineage>
</organism>
<dbReference type="HOGENOM" id="CLU_085417_1_0_1"/>
<accession>A0A0C3B161</accession>
<protein>
    <recommendedName>
        <fullName evidence="5">Mitochondrial import inner membrane translocase subunit TIM22</fullName>
    </recommendedName>
</protein>
<dbReference type="Proteomes" id="UP000054097">
    <property type="component" value="Unassembled WGS sequence"/>
</dbReference>
<feature type="compositionally biased region" description="Basic and acidic residues" evidence="1">
    <location>
        <begin position="175"/>
        <end position="189"/>
    </location>
</feature>
<dbReference type="PANTHER" id="PTHR37852:SF1">
    <property type="entry name" value="HIG1 DOMAIN-CONTAINING PROTEIN"/>
    <property type="match status" value="1"/>
</dbReference>
<feature type="transmembrane region" description="Helical" evidence="2">
    <location>
        <begin position="31"/>
        <end position="48"/>
    </location>
</feature>
<reference evidence="4" key="2">
    <citation type="submission" date="2015-01" db="EMBL/GenBank/DDBJ databases">
        <title>Evolutionary Origins and Diversification of the Mycorrhizal Mutualists.</title>
        <authorList>
            <consortium name="DOE Joint Genome Institute"/>
            <consortium name="Mycorrhizal Genomics Consortium"/>
            <person name="Kohler A."/>
            <person name="Kuo A."/>
            <person name="Nagy L.G."/>
            <person name="Floudas D."/>
            <person name="Copeland A."/>
            <person name="Barry K.W."/>
            <person name="Cichocki N."/>
            <person name="Veneault-Fourrey C."/>
            <person name="LaButti K."/>
            <person name="Lindquist E.A."/>
            <person name="Lipzen A."/>
            <person name="Lundell T."/>
            <person name="Morin E."/>
            <person name="Murat C."/>
            <person name="Riley R."/>
            <person name="Ohm R."/>
            <person name="Sun H."/>
            <person name="Tunlid A."/>
            <person name="Henrissat B."/>
            <person name="Grigoriev I.V."/>
            <person name="Hibbett D.S."/>
            <person name="Martin F."/>
        </authorList>
    </citation>
    <scope>NUCLEOTIDE SEQUENCE [LARGE SCALE GENOMIC DNA]</scope>
    <source>
        <strain evidence="4">MAFF 305830</strain>
    </source>
</reference>
<dbReference type="PANTHER" id="PTHR37852">
    <property type="entry name" value="YALI0B21208P"/>
    <property type="match status" value="1"/>
</dbReference>
<dbReference type="STRING" id="933852.A0A0C3B161"/>
<keyword evidence="2" id="KW-0812">Transmembrane</keyword>
<gene>
    <name evidence="3" type="ORF">M408DRAFT_202689</name>
</gene>
<proteinExistence type="predicted"/>
<keyword evidence="2" id="KW-0472">Membrane</keyword>